<keyword evidence="1" id="KW-1133">Transmembrane helix</keyword>
<sequence length="272" mass="30807">MLAKLLKYEFKATGRTLLPVYAVLIAMSLLVNLTVNHGNTFNNLDDSLLGILQMVIILAYGCIIGMVCIVTVLLLIQRFYKNLLRDEGYLMHTLPVKPWQNIMAKLVPAVLWSLLSLFMAMLSVMIIGMDLHAWAEFFRDFGYMLNRLFQEFGIHGLLFIFELLILVFASMANEILQVYVSLAVGHTANNRRILWSVAAYIGITIAFSFITMLLGNICNTLGIFQYFGNMFIGHNIAVVHYVMLVSIAFIMLVNTVFFGGANYILKRKLNLE</sequence>
<dbReference type="Proteomes" id="UP000824124">
    <property type="component" value="Unassembled WGS sequence"/>
</dbReference>
<evidence type="ECO:0000313" key="2">
    <source>
        <dbReference type="EMBL" id="HIU09987.1"/>
    </source>
</evidence>
<feature type="transmembrane region" description="Helical" evidence="1">
    <location>
        <begin position="51"/>
        <end position="76"/>
    </location>
</feature>
<reference evidence="2" key="2">
    <citation type="journal article" date="2021" name="PeerJ">
        <title>Extensive microbial diversity within the chicken gut microbiome revealed by metagenomics and culture.</title>
        <authorList>
            <person name="Gilroy R."/>
            <person name="Ravi A."/>
            <person name="Getino M."/>
            <person name="Pursley I."/>
            <person name="Horton D.L."/>
            <person name="Alikhan N.F."/>
            <person name="Baker D."/>
            <person name="Gharbi K."/>
            <person name="Hall N."/>
            <person name="Watson M."/>
            <person name="Adriaenssens E.M."/>
            <person name="Foster-Nyarko E."/>
            <person name="Jarju S."/>
            <person name="Secka A."/>
            <person name="Antonio M."/>
            <person name="Oren A."/>
            <person name="Chaudhuri R.R."/>
            <person name="La Ragione R."/>
            <person name="Hildebrand F."/>
            <person name="Pallen M.J."/>
        </authorList>
    </citation>
    <scope>NUCLEOTIDE SEQUENCE</scope>
    <source>
        <strain evidence="2">2830</strain>
    </source>
</reference>
<protein>
    <submittedName>
        <fullName evidence="2">ABC transporter permease</fullName>
    </submittedName>
</protein>
<dbReference type="AlphaFoldDB" id="A0A9D1HJ03"/>
<accession>A0A9D1HJ03</accession>
<feature type="transmembrane region" description="Helical" evidence="1">
    <location>
        <begin position="12"/>
        <end position="31"/>
    </location>
</feature>
<evidence type="ECO:0000313" key="3">
    <source>
        <dbReference type="Proteomes" id="UP000824124"/>
    </source>
</evidence>
<feature type="transmembrane region" description="Helical" evidence="1">
    <location>
        <begin position="152"/>
        <end position="172"/>
    </location>
</feature>
<feature type="transmembrane region" description="Helical" evidence="1">
    <location>
        <begin position="109"/>
        <end position="132"/>
    </location>
</feature>
<gene>
    <name evidence="2" type="ORF">IAB00_01845</name>
</gene>
<feature type="transmembrane region" description="Helical" evidence="1">
    <location>
        <begin position="193"/>
        <end position="217"/>
    </location>
</feature>
<keyword evidence="1" id="KW-0812">Transmembrane</keyword>
<evidence type="ECO:0000256" key="1">
    <source>
        <dbReference type="SAM" id="Phobius"/>
    </source>
</evidence>
<name>A0A9D1HJ03_9FIRM</name>
<keyword evidence="1" id="KW-0472">Membrane</keyword>
<dbReference type="EMBL" id="DVMH01000012">
    <property type="protein sequence ID" value="HIU09987.1"/>
    <property type="molecule type" value="Genomic_DNA"/>
</dbReference>
<reference evidence="2" key="1">
    <citation type="submission" date="2020-10" db="EMBL/GenBank/DDBJ databases">
        <authorList>
            <person name="Gilroy R."/>
        </authorList>
    </citation>
    <scope>NUCLEOTIDE SEQUENCE</scope>
    <source>
        <strain evidence="2">2830</strain>
    </source>
</reference>
<organism evidence="2 3">
    <name type="scientific">Candidatus Avidehalobacter gallistercoris</name>
    <dbReference type="NCBI Taxonomy" id="2840694"/>
    <lineage>
        <taxon>Bacteria</taxon>
        <taxon>Bacillati</taxon>
        <taxon>Bacillota</taxon>
        <taxon>Clostridia</taxon>
        <taxon>Eubacteriales</taxon>
        <taxon>Peptococcaceae</taxon>
        <taxon>Peptococcaceae incertae sedis</taxon>
        <taxon>Candidatus Avidehalobacter</taxon>
    </lineage>
</organism>
<comment type="caution">
    <text evidence="2">The sequence shown here is derived from an EMBL/GenBank/DDBJ whole genome shotgun (WGS) entry which is preliminary data.</text>
</comment>
<feature type="transmembrane region" description="Helical" evidence="1">
    <location>
        <begin position="237"/>
        <end position="265"/>
    </location>
</feature>
<proteinExistence type="predicted"/>